<comment type="caution">
    <text evidence="1">The sequence shown here is derived from an EMBL/GenBank/DDBJ whole genome shotgun (WGS) entry which is preliminary data.</text>
</comment>
<dbReference type="AlphaFoldDB" id="A0A7X4YU64"/>
<name>A0A7X4YU64_9BACL</name>
<organism evidence="1 2">
    <name type="scientific">Paenibacillus sacheonensis</name>
    <dbReference type="NCBI Taxonomy" id="742054"/>
    <lineage>
        <taxon>Bacteria</taxon>
        <taxon>Bacillati</taxon>
        <taxon>Bacillota</taxon>
        <taxon>Bacilli</taxon>
        <taxon>Bacillales</taxon>
        <taxon>Paenibacillaceae</taxon>
        <taxon>Paenibacillus</taxon>
    </lineage>
</organism>
<reference evidence="1 2" key="1">
    <citation type="submission" date="2020-01" db="EMBL/GenBank/DDBJ databases">
        <title>Paenibacillus soybeanensis sp. nov. isolated from the nodules of soybean (Glycine max(L.) Merr).</title>
        <authorList>
            <person name="Wang H."/>
        </authorList>
    </citation>
    <scope>NUCLEOTIDE SEQUENCE [LARGE SCALE GENOMIC DNA]</scope>
    <source>
        <strain evidence="1 2">DSM 23054</strain>
    </source>
</reference>
<protein>
    <submittedName>
        <fullName evidence="1">Uncharacterized protein</fullName>
    </submittedName>
</protein>
<dbReference type="EMBL" id="JAAAMU010000012">
    <property type="protein sequence ID" value="NBC71619.1"/>
    <property type="molecule type" value="Genomic_DNA"/>
</dbReference>
<sequence length="93" mass="10859">MPNTFYKQKERMSTISIHHFEVIRVRFENKEFGIEELQSRLNTAPVPEPQISSFSEKLQDLDDELELILYTQLEASHYQLALNALESFLASLT</sequence>
<dbReference type="Proteomes" id="UP000558113">
    <property type="component" value="Unassembled WGS sequence"/>
</dbReference>
<dbReference type="RefSeq" id="WP_161701744.1">
    <property type="nucleotide sequence ID" value="NZ_JAAAMU010000012.1"/>
</dbReference>
<evidence type="ECO:0000313" key="1">
    <source>
        <dbReference type="EMBL" id="NBC71619.1"/>
    </source>
</evidence>
<evidence type="ECO:0000313" key="2">
    <source>
        <dbReference type="Proteomes" id="UP000558113"/>
    </source>
</evidence>
<gene>
    <name evidence="1" type="ORF">GT003_21700</name>
</gene>
<proteinExistence type="predicted"/>
<keyword evidence="2" id="KW-1185">Reference proteome</keyword>
<accession>A0A7X4YU64</accession>